<dbReference type="EMBL" id="CP000322">
    <property type="protein sequence ID" value="ABE65186.1"/>
    <property type="molecule type" value="Genomic_DNA"/>
</dbReference>
<organism evidence="2 3">
    <name type="scientific">Nitrobacter hamburgensis (strain DSM 10229 / NCIMB 13809 / X14)</name>
    <dbReference type="NCBI Taxonomy" id="323097"/>
    <lineage>
        <taxon>Bacteria</taxon>
        <taxon>Pseudomonadati</taxon>
        <taxon>Pseudomonadota</taxon>
        <taxon>Alphaproteobacteria</taxon>
        <taxon>Hyphomicrobiales</taxon>
        <taxon>Nitrobacteraceae</taxon>
        <taxon>Nitrobacter</taxon>
    </lineage>
</organism>
<feature type="compositionally biased region" description="Basic and acidic residues" evidence="1">
    <location>
        <begin position="61"/>
        <end position="84"/>
    </location>
</feature>
<keyword evidence="2" id="KW-0614">Plasmid</keyword>
<dbReference type="AlphaFoldDB" id="Q1QF11"/>
<gene>
    <name evidence="2" type="ordered locus">Nham_4625</name>
</gene>
<dbReference type="KEGG" id="nha:Nham_4625"/>
<feature type="region of interest" description="Disordered" evidence="1">
    <location>
        <begin position="1"/>
        <end position="105"/>
    </location>
</feature>
<protein>
    <submittedName>
        <fullName evidence="2">Uncharacterized protein</fullName>
    </submittedName>
</protein>
<dbReference type="RefSeq" id="WP_011505266.1">
    <property type="nucleotide sequence ID" value="NC_007961.1"/>
</dbReference>
<sequence length="105" mass="11473">MSNDPETRPSVGKDVSQDRRGSNPPPAPDNMGPSSNLGNPDPGYADQKTMNEQNPGQQQNRGERPRVQQEQDESVRKAEIKKAVEEDDPDNNPRGQEKTGFSGGT</sequence>
<dbReference type="HOGENOM" id="CLU_2168299_0_0_5"/>
<evidence type="ECO:0000313" key="2">
    <source>
        <dbReference type="EMBL" id="ABE65186.1"/>
    </source>
</evidence>
<feature type="compositionally biased region" description="Polar residues" evidence="1">
    <location>
        <begin position="48"/>
        <end position="60"/>
    </location>
</feature>
<dbReference type="OrthoDB" id="8265274at2"/>
<evidence type="ECO:0000256" key="1">
    <source>
        <dbReference type="SAM" id="MobiDB-lite"/>
    </source>
</evidence>
<reference evidence="3" key="1">
    <citation type="submission" date="2006-03" db="EMBL/GenBank/DDBJ databases">
        <title>Complete sequence of plasmid 3 of Nitrobacter hamburgensis X14.</title>
        <authorList>
            <consortium name="US DOE Joint Genome Institute"/>
            <person name="Copeland A."/>
            <person name="Lucas S."/>
            <person name="Lapidus A."/>
            <person name="Barry K."/>
            <person name="Detter J.C."/>
            <person name="Glavina del Rio T."/>
            <person name="Hammon N."/>
            <person name="Israni S."/>
            <person name="Dalin E."/>
            <person name="Tice H."/>
            <person name="Pitluck S."/>
            <person name="Chain P."/>
            <person name="Malfatti S."/>
            <person name="Shin M."/>
            <person name="Vergez L."/>
            <person name="Schmutz J."/>
            <person name="Larimer F."/>
            <person name="Land M."/>
            <person name="Hauser L."/>
            <person name="Kyrpides N."/>
            <person name="Ivanova N."/>
            <person name="Ward B."/>
            <person name="Arp D."/>
            <person name="Klotz M."/>
            <person name="Stein L."/>
            <person name="O'Mullan G."/>
            <person name="Starkenburg S."/>
            <person name="Sayavedra L."/>
            <person name="Poret-Peterson A.T."/>
            <person name="Gentry M.E."/>
            <person name="Bruce D."/>
            <person name="Richardson P."/>
        </authorList>
    </citation>
    <scope>NUCLEOTIDE SEQUENCE [LARGE SCALE GENOMIC DNA]</scope>
    <source>
        <strain evidence="3">DSM 10229 / NCIMB 13809 / X14</strain>
        <plasmid evidence="3">Plasmid pNITHX3</plasmid>
    </source>
</reference>
<keyword evidence="3" id="KW-1185">Reference proteome</keyword>
<evidence type="ECO:0000313" key="3">
    <source>
        <dbReference type="Proteomes" id="UP000001953"/>
    </source>
</evidence>
<dbReference type="Proteomes" id="UP000001953">
    <property type="component" value="Plasmid 3"/>
</dbReference>
<geneLocation type="plasmid" evidence="3">
    <name>pNITHX3</name>
</geneLocation>
<accession>Q1QF11</accession>
<name>Q1QF11_NITHX</name>
<proteinExistence type="predicted"/>